<dbReference type="AlphaFoldDB" id="A0A399RLI4"/>
<dbReference type="Gene3D" id="3.40.50.12780">
    <property type="entry name" value="N-terminal domain of ligase-like"/>
    <property type="match status" value="1"/>
</dbReference>
<sequence>MGDSIFNLGDLLDAVGAVLGPDDPALIHGDRVISWPQMTARSNNVARNLRERGAETGDKAGFYLRNQPEYMEALAACFKGRFTHVNVNYRYLDDELHYIFDNSDAAIVFFDREFRENVERVKDRLPKVKFWVEIGGDGTDTPDFAITYETLATEGDGAPLEIERSDDDLIFLYTGGTTGMPKGVMWSHRIWRESSLESMLKIYGFAPESMEQHLVLVDQMGKLSRQLPACPLMHGTGLFTAMGAMIGGGAIVTLENTKHFDPVELWETVDRRGVTAMAIVGDAFAKPMLRVLDEAPGKYDLSSVQTITSSGVMWSMEVKRGLIRHMPQVALMDSFGASEAVGFGMSVTTADGVQQTAKFELGQNCKVFTEDRREVKPGSGEPGFIARGGAVPLGYYKDPEKTAKTFWEVDGVRYAVPGDWCTVEEDGTITLLGRGSNCINSAGEKIYPEEVEEALKGHDAVRDALVVGLPDEKWGQAVTAVVELNEGAATDEDTLRAFVQTQLARYKAPKRILFKDSLGRAPNGKADYKAIKAYAEEKLGVSA</sequence>
<dbReference type="PANTHER" id="PTHR43767:SF1">
    <property type="entry name" value="NONRIBOSOMAL PEPTIDE SYNTHASE PES1 (EUROFUNG)-RELATED"/>
    <property type="match status" value="1"/>
</dbReference>
<dbReference type="RefSeq" id="WP_119374681.1">
    <property type="nucleotide sequence ID" value="NZ_QWFX01000005.1"/>
</dbReference>
<dbReference type="Gene3D" id="3.30.300.30">
    <property type="match status" value="1"/>
</dbReference>
<dbReference type="InterPro" id="IPR025110">
    <property type="entry name" value="AMP-bd_C"/>
</dbReference>
<dbReference type="NCBIfam" id="NF005863">
    <property type="entry name" value="PRK07798.1"/>
    <property type="match status" value="1"/>
</dbReference>
<proteinExistence type="predicted"/>
<organism evidence="3 4">
    <name type="scientific">Henriciella mobilis</name>
    <dbReference type="NCBI Taxonomy" id="2305467"/>
    <lineage>
        <taxon>Bacteria</taxon>
        <taxon>Pseudomonadati</taxon>
        <taxon>Pseudomonadota</taxon>
        <taxon>Alphaproteobacteria</taxon>
        <taxon>Hyphomonadales</taxon>
        <taxon>Hyphomonadaceae</taxon>
        <taxon>Henriciella</taxon>
    </lineage>
</organism>
<dbReference type="SUPFAM" id="SSF56801">
    <property type="entry name" value="Acetyl-CoA synthetase-like"/>
    <property type="match status" value="1"/>
</dbReference>
<evidence type="ECO:0000313" key="3">
    <source>
        <dbReference type="EMBL" id="RIJ32600.1"/>
    </source>
</evidence>
<reference evidence="3 4" key="1">
    <citation type="submission" date="2018-08" db="EMBL/GenBank/DDBJ databases">
        <title>Henriciella mobilis sp. nov., isolated from seawater.</title>
        <authorList>
            <person name="Cheng H."/>
            <person name="Wu Y.-H."/>
            <person name="Xu X.-W."/>
            <person name="Guo L.-L."/>
        </authorList>
    </citation>
    <scope>NUCLEOTIDE SEQUENCE [LARGE SCALE GENOMIC DNA]</scope>
    <source>
        <strain evidence="3 4">JN25</strain>
    </source>
</reference>
<evidence type="ECO:0000313" key="4">
    <source>
        <dbReference type="Proteomes" id="UP000266385"/>
    </source>
</evidence>
<dbReference type="InterPro" id="IPR000873">
    <property type="entry name" value="AMP-dep_synth/lig_dom"/>
</dbReference>
<evidence type="ECO:0000259" key="1">
    <source>
        <dbReference type="Pfam" id="PF00501"/>
    </source>
</evidence>
<dbReference type="Proteomes" id="UP000266385">
    <property type="component" value="Unassembled WGS sequence"/>
</dbReference>
<dbReference type="InterPro" id="IPR042099">
    <property type="entry name" value="ANL_N_sf"/>
</dbReference>
<dbReference type="Pfam" id="PF13193">
    <property type="entry name" value="AMP-binding_C"/>
    <property type="match status" value="1"/>
</dbReference>
<dbReference type="OrthoDB" id="6187882at2"/>
<gene>
    <name evidence="3" type="ORF">D1223_01740</name>
</gene>
<dbReference type="PANTHER" id="PTHR43767">
    <property type="entry name" value="LONG-CHAIN-FATTY-ACID--COA LIGASE"/>
    <property type="match status" value="1"/>
</dbReference>
<dbReference type="InterPro" id="IPR020845">
    <property type="entry name" value="AMP-binding_CS"/>
</dbReference>
<name>A0A399RLI4_9PROT</name>
<dbReference type="GO" id="GO:0016878">
    <property type="term" value="F:acid-thiol ligase activity"/>
    <property type="evidence" value="ECO:0007669"/>
    <property type="project" value="UniProtKB-ARBA"/>
</dbReference>
<dbReference type="InterPro" id="IPR050237">
    <property type="entry name" value="ATP-dep_AMP-bd_enzyme"/>
</dbReference>
<accession>A0A399RLI4</accession>
<evidence type="ECO:0000259" key="2">
    <source>
        <dbReference type="Pfam" id="PF13193"/>
    </source>
</evidence>
<keyword evidence="4" id="KW-1185">Reference proteome</keyword>
<comment type="caution">
    <text evidence="3">The sequence shown here is derived from an EMBL/GenBank/DDBJ whole genome shotgun (WGS) entry which is preliminary data.</text>
</comment>
<dbReference type="InterPro" id="IPR045851">
    <property type="entry name" value="AMP-bd_C_sf"/>
</dbReference>
<feature type="domain" description="AMP-binding enzyme C-terminal" evidence="2">
    <location>
        <begin position="450"/>
        <end position="525"/>
    </location>
</feature>
<dbReference type="PROSITE" id="PS00455">
    <property type="entry name" value="AMP_BINDING"/>
    <property type="match status" value="1"/>
</dbReference>
<feature type="domain" description="AMP-dependent synthetase/ligase" evidence="1">
    <location>
        <begin position="21"/>
        <end position="396"/>
    </location>
</feature>
<dbReference type="Pfam" id="PF00501">
    <property type="entry name" value="AMP-binding"/>
    <property type="match status" value="1"/>
</dbReference>
<protein>
    <submittedName>
        <fullName evidence="3">Acyl-CoA synthetase</fullName>
    </submittedName>
</protein>
<dbReference type="EMBL" id="QWFX01000005">
    <property type="protein sequence ID" value="RIJ32600.1"/>
    <property type="molecule type" value="Genomic_DNA"/>
</dbReference>